<reference evidence="2" key="1">
    <citation type="submission" date="2018-08" db="EMBL/GenBank/DDBJ databases">
        <title>Identification of Burkholderia cepacia strains that express a Burkholderia pseudomallei-like capsular polysaccharide.</title>
        <authorList>
            <person name="Burtnick M.N."/>
            <person name="Vongsouvath M."/>
            <person name="Newton P."/>
            <person name="Wuthiekanun V."/>
            <person name="Limmathurotsakul D."/>
            <person name="Brett P.J."/>
            <person name="Chantratita N."/>
            <person name="Dance D.A."/>
        </authorList>
    </citation>
    <scope>NUCLEOTIDE SEQUENCE</scope>
    <source>
        <strain evidence="2">SBXCC001</strain>
    </source>
</reference>
<dbReference type="EMBL" id="QXCT01000002">
    <property type="protein sequence ID" value="MDW9256505.1"/>
    <property type="molecule type" value="Genomic_DNA"/>
</dbReference>
<dbReference type="Proteomes" id="UP001272137">
    <property type="component" value="Unassembled WGS sequence"/>
</dbReference>
<evidence type="ECO:0000313" key="2">
    <source>
        <dbReference type="EMBL" id="MDW9256505.1"/>
    </source>
</evidence>
<organism evidence="2 3">
    <name type="scientific">Burkholderia thailandensis</name>
    <dbReference type="NCBI Taxonomy" id="57975"/>
    <lineage>
        <taxon>Bacteria</taxon>
        <taxon>Pseudomonadati</taxon>
        <taxon>Pseudomonadota</taxon>
        <taxon>Betaproteobacteria</taxon>
        <taxon>Burkholderiales</taxon>
        <taxon>Burkholderiaceae</taxon>
        <taxon>Burkholderia</taxon>
        <taxon>pseudomallei group</taxon>
    </lineage>
</organism>
<evidence type="ECO:0000313" key="3">
    <source>
        <dbReference type="Proteomes" id="UP001272137"/>
    </source>
</evidence>
<accession>A0AAW9D0X1</accession>
<dbReference type="AlphaFoldDB" id="A0AAW9D0X1"/>
<gene>
    <name evidence="2" type="ORF">C7S16_3680</name>
</gene>
<feature type="compositionally biased region" description="Basic residues" evidence="1">
    <location>
        <begin position="20"/>
        <end position="29"/>
    </location>
</feature>
<feature type="region of interest" description="Disordered" evidence="1">
    <location>
        <begin position="1"/>
        <end position="48"/>
    </location>
</feature>
<protein>
    <submittedName>
        <fullName evidence="2">Uncharacterized protein</fullName>
    </submittedName>
</protein>
<proteinExistence type="predicted"/>
<sequence length="48" mass="5529">MVLRLTAAKPEGAASEARPARARRRRPRQMARGTRMLTRRRPAILSRM</sequence>
<name>A0AAW9D0X1_BURTH</name>
<evidence type="ECO:0000256" key="1">
    <source>
        <dbReference type="SAM" id="MobiDB-lite"/>
    </source>
</evidence>
<comment type="caution">
    <text evidence="2">The sequence shown here is derived from an EMBL/GenBank/DDBJ whole genome shotgun (WGS) entry which is preliminary data.</text>
</comment>